<feature type="region of interest" description="Disordered" evidence="3">
    <location>
        <begin position="1"/>
        <end position="22"/>
    </location>
</feature>
<feature type="transmembrane region" description="Helical" evidence="4">
    <location>
        <begin position="179"/>
        <end position="198"/>
    </location>
</feature>
<feature type="transmembrane region" description="Helical" evidence="4">
    <location>
        <begin position="49"/>
        <end position="73"/>
    </location>
</feature>
<evidence type="ECO:0000313" key="7">
    <source>
        <dbReference type="Proteomes" id="UP000070501"/>
    </source>
</evidence>
<dbReference type="GO" id="GO:0022857">
    <property type="term" value="F:transmembrane transporter activity"/>
    <property type="evidence" value="ECO:0007669"/>
    <property type="project" value="InterPro"/>
</dbReference>
<dbReference type="PANTHER" id="PTHR11360">
    <property type="entry name" value="MONOCARBOXYLATE TRANSPORTER"/>
    <property type="match status" value="1"/>
</dbReference>
<feature type="compositionally biased region" description="Basic and acidic residues" evidence="3">
    <location>
        <begin position="1"/>
        <end position="11"/>
    </location>
</feature>
<dbReference type="InterPro" id="IPR036259">
    <property type="entry name" value="MFS_trans_sf"/>
</dbReference>
<dbReference type="SUPFAM" id="SSF103473">
    <property type="entry name" value="MFS general substrate transporter"/>
    <property type="match status" value="1"/>
</dbReference>
<keyword evidence="7" id="KW-1185">Reference proteome</keyword>
<dbReference type="AlphaFoldDB" id="A0A136IY83"/>
<organism evidence="6 7">
    <name type="scientific">Microdochium bolleyi</name>
    <dbReference type="NCBI Taxonomy" id="196109"/>
    <lineage>
        <taxon>Eukaryota</taxon>
        <taxon>Fungi</taxon>
        <taxon>Dikarya</taxon>
        <taxon>Ascomycota</taxon>
        <taxon>Pezizomycotina</taxon>
        <taxon>Sordariomycetes</taxon>
        <taxon>Xylariomycetidae</taxon>
        <taxon>Xylariales</taxon>
        <taxon>Microdochiaceae</taxon>
        <taxon>Microdochium</taxon>
    </lineage>
</organism>
<evidence type="ECO:0000256" key="4">
    <source>
        <dbReference type="SAM" id="Phobius"/>
    </source>
</evidence>
<feature type="transmembrane region" description="Helical" evidence="4">
    <location>
        <begin position="144"/>
        <end position="172"/>
    </location>
</feature>
<comment type="similarity">
    <text evidence="2">Belongs to the major facilitator superfamily. Monocarboxylate porter (TC 2.A.1.13) family.</text>
</comment>
<evidence type="ECO:0000256" key="3">
    <source>
        <dbReference type="SAM" id="MobiDB-lite"/>
    </source>
</evidence>
<keyword evidence="4" id="KW-0812">Transmembrane</keyword>
<dbReference type="GO" id="GO:0016020">
    <property type="term" value="C:membrane"/>
    <property type="evidence" value="ECO:0007669"/>
    <property type="project" value="UniProtKB-SubCell"/>
</dbReference>
<feature type="transmembrane region" description="Helical" evidence="4">
    <location>
        <begin position="320"/>
        <end position="341"/>
    </location>
</feature>
<dbReference type="PROSITE" id="PS50850">
    <property type="entry name" value="MFS"/>
    <property type="match status" value="1"/>
</dbReference>
<dbReference type="InterPro" id="IPR050327">
    <property type="entry name" value="Proton-linked_MCT"/>
</dbReference>
<dbReference type="Pfam" id="PF07690">
    <property type="entry name" value="MFS_1"/>
    <property type="match status" value="1"/>
</dbReference>
<evidence type="ECO:0000256" key="1">
    <source>
        <dbReference type="ARBA" id="ARBA00004141"/>
    </source>
</evidence>
<dbReference type="Gene3D" id="1.20.1250.20">
    <property type="entry name" value="MFS general substrate transporter like domains"/>
    <property type="match status" value="1"/>
</dbReference>
<dbReference type="PANTHER" id="PTHR11360:SF230">
    <property type="entry name" value="MONOCARBOXYLATE TRANSPORTER, PUTATIVE (AFU_ORTHOLOGUE AFUA_2G12790)-RELATED"/>
    <property type="match status" value="1"/>
</dbReference>
<dbReference type="InParanoid" id="A0A136IY83"/>
<reference evidence="7" key="1">
    <citation type="submission" date="2016-02" db="EMBL/GenBank/DDBJ databases">
        <title>Draft genome sequence of Microdochium bolleyi, a fungal endophyte of beachgrass.</title>
        <authorList>
            <consortium name="DOE Joint Genome Institute"/>
            <person name="David A.S."/>
            <person name="May G."/>
            <person name="Haridas S."/>
            <person name="Lim J."/>
            <person name="Wang M."/>
            <person name="Labutti K."/>
            <person name="Lipzen A."/>
            <person name="Barry K."/>
            <person name="Grigoriev I.V."/>
        </authorList>
    </citation>
    <scope>NUCLEOTIDE SEQUENCE [LARGE SCALE GENOMIC DNA]</scope>
    <source>
        <strain evidence="7">J235TASD1</strain>
    </source>
</reference>
<keyword evidence="4" id="KW-1133">Transmembrane helix</keyword>
<accession>A0A136IY83</accession>
<feature type="transmembrane region" description="Helical" evidence="4">
    <location>
        <begin position="210"/>
        <end position="230"/>
    </location>
</feature>
<evidence type="ECO:0000256" key="2">
    <source>
        <dbReference type="ARBA" id="ARBA00006727"/>
    </source>
</evidence>
<feature type="transmembrane region" description="Helical" evidence="4">
    <location>
        <begin position="121"/>
        <end position="138"/>
    </location>
</feature>
<keyword evidence="4" id="KW-0472">Membrane</keyword>
<dbReference type="EMBL" id="KQ964254">
    <property type="protein sequence ID" value="KXJ89903.1"/>
    <property type="molecule type" value="Genomic_DNA"/>
</dbReference>
<feature type="transmembrane region" description="Helical" evidence="4">
    <location>
        <begin position="292"/>
        <end position="308"/>
    </location>
</feature>
<feature type="transmembrane region" description="Helical" evidence="4">
    <location>
        <begin position="414"/>
        <end position="436"/>
    </location>
</feature>
<dbReference type="InterPro" id="IPR011701">
    <property type="entry name" value="MFS"/>
</dbReference>
<feature type="transmembrane region" description="Helical" evidence="4">
    <location>
        <begin position="347"/>
        <end position="371"/>
    </location>
</feature>
<dbReference type="InterPro" id="IPR020846">
    <property type="entry name" value="MFS_dom"/>
</dbReference>
<evidence type="ECO:0000313" key="6">
    <source>
        <dbReference type="EMBL" id="KXJ89903.1"/>
    </source>
</evidence>
<sequence>MPASRLNDKEAQGPPDTTAQQPPAVLTQAPLLLDINDGTMTFPEGGLRAWLVVVGSFFTLFPSFGFMVSIGTFQDYWTRHQFFSSYYSARDIGWIPSVFCYLALALGICVGPLFDRYGPRWILLAGSAGYTAMLFLLAECTEYWQVLLCCGVLGGITGATLTTTALAVVAHWFKERRGLAQGIAMIGSSFGGLLIPIMMETTLARYGYVWTVRIVGAVMAVCLALGNILIRPRLQPSQGKAGGPIFSLAIYGDLRVGLFIITVFGLEVVLFTALGLLPTYATMQPGYPPNTGFYLIAVLNGVSCLGRLGPGYYSDKFGRFNTLLVMMVFTLLWMLVLWLPLGGTSLPALYAFAALFGFGTGSWMALVPACIGQLCEADEFGTYYGSVYFVASLAVLVCIPIGSQLVEAVGPSAMVVFLCAVLALSVVALAFSRWACLGGRLGRRK</sequence>
<protein>
    <submittedName>
        <fullName evidence="6">Major facilitator superfamily domain-containing protein</fullName>
    </submittedName>
</protein>
<name>A0A136IY83_9PEZI</name>
<feature type="transmembrane region" description="Helical" evidence="4">
    <location>
        <begin position="93"/>
        <end position="114"/>
    </location>
</feature>
<feature type="transmembrane region" description="Helical" evidence="4">
    <location>
        <begin position="383"/>
        <end position="402"/>
    </location>
</feature>
<proteinExistence type="inferred from homology"/>
<dbReference type="Proteomes" id="UP000070501">
    <property type="component" value="Unassembled WGS sequence"/>
</dbReference>
<feature type="domain" description="Major facilitator superfamily (MFS) profile" evidence="5">
    <location>
        <begin position="48"/>
        <end position="435"/>
    </location>
</feature>
<comment type="subcellular location">
    <subcellularLocation>
        <location evidence="1">Membrane</location>
        <topology evidence="1">Multi-pass membrane protein</topology>
    </subcellularLocation>
</comment>
<dbReference type="OrthoDB" id="6499973at2759"/>
<evidence type="ECO:0000259" key="5">
    <source>
        <dbReference type="PROSITE" id="PS50850"/>
    </source>
</evidence>
<feature type="transmembrane region" description="Helical" evidence="4">
    <location>
        <begin position="256"/>
        <end position="280"/>
    </location>
</feature>
<gene>
    <name evidence="6" type="ORF">Micbo1qcDRAFT_184517</name>
</gene>